<evidence type="ECO:0000256" key="6">
    <source>
        <dbReference type="ARBA" id="ARBA00023136"/>
    </source>
</evidence>
<dbReference type="SUPFAM" id="SSF81653">
    <property type="entry name" value="Calcium ATPase, transduction domain A"/>
    <property type="match status" value="1"/>
</dbReference>
<evidence type="ECO:0000256" key="3">
    <source>
        <dbReference type="ARBA" id="ARBA00022475"/>
    </source>
</evidence>
<feature type="transmembrane region" description="Helical" evidence="7">
    <location>
        <begin position="775"/>
        <end position="797"/>
    </location>
</feature>
<name>A0ABV4DXW2_9CLOT</name>
<evidence type="ECO:0000256" key="1">
    <source>
        <dbReference type="ARBA" id="ARBA00004651"/>
    </source>
</evidence>
<dbReference type="SMART" id="SM00831">
    <property type="entry name" value="Cation_ATPase_N"/>
    <property type="match status" value="1"/>
</dbReference>
<dbReference type="Pfam" id="PF00690">
    <property type="entry name" value="Cation_ATPase_N"/>
    <property type="match status" value="1"/>
</dbReference>
<dbReference type="SUPFAM" id="SSF81665">
    <property type="entry name" value="Calcium ATPase, transmembrane domain M"/>
    <property type="match status" value="1"/>
</dbReference>
<dbReference type="Gene3D" id="2.70.150.10">
    <property type="entry name" value="Calcium-transporting ATPase, cytoplasmic transduction domain A"/>
    <property type="match status" value="1"/>
</dbReference>
<evidence type="ECO:0000313" key="10">
    <source>
        <dbReference type="Proteomes" id="UP001565220"/>
    </source>
</evidence>
<dbReference type="Pfam" id="PF13246">
    <property type="entry name" value="Cation_ATPase"/>
    <property type="match status" value="1"/>
</dbReference>
<dbReference type="Gene3D" id="3.40.50.1000">
    <property type="entry name" value="HAD superfamily/HAD-like"/>
    <property type="match status" value="1"/>
</dbReference>
<feature type="transmembrane region" description="Helical" evidence="7">
    <location>
        <begin position="809"/>
        <end position="830"/>
    </location>
</feature>
<organism evidence="9 10">
    <name type="scientific">Clostridium lapidicellarium</name>
    <dbReference type="NCBI Taxonomy" id="3240931"/>
    <lineage>
        <taxon>Bacteria</taxon>
        <taxon>Bacillati</taxon>
        <taxon>Bacillota</taxon>
        <taxon>Clostridia</taxon>
        <taxon>Eubacteriales</taxon>
        <taxon>Clostridiaceae</taxon>
        <taxon>Clostridium</taxon>
    </lineage>
</organism>
<keyword evidence="3" id="KW-1003">Cell membrane</keyword>
<comment type="subcellular location">
    <subcellularLocation>
        <location evidence="1">Cell membrane</location>
        <topology evidence="1">Multi-pass membrane protein</topology>
    </subcellularLocation>
</comment>
<dbReference type="SUPFAM" id="SSF56784">
    <property type="entry name" value="HAD-like"/>
    <property type="match status" value="1"/>
</dbReference>
<keyword evidence="5 7" id="KW-1133">Transmembrane helix</keyword>
<keyword evidence="4 7" id="KW-0812">Transmembrane</keyword>
<protein>
    <submittedName>
        <fullName evidence="9">Cation-translocating P-type ATPase</fullName>
    </submittedName>
</protein>
<sequence length="862" mass="98113">MIEWYKYPWSEVVKELNSDTYYGLDEEQIKPLREKYGKNEIIMPETKSLFYLILKQLKEIWVLLLIFCTVLFIYSGIGNYGIISLAIIFLNIFFTVLEQYKREKGIRELQKLNSGAARVIRDGRTMRIPSGELVVGDIVIIGRGEGVPADMRIVESNDLKVNECSVTGENFLVEKYEFKIDDREPSLSDMKNMLFKSSYIADGDGTGIVTAVGMDTQVANIIKLLLESEEKREFFGSRINRVMNAFSLLSVICALAIGILMDFTFGINIYRVVKTMAVLFLSIIPQVMIAVISLVGVILLKKFKKEDMIFKDLLSVEKFSKVSAICTDKVGAFSKNKMRIVKAYGSNGIVDINGETLRDGMGESLYRMINIGLLCNDVKSVKTNGENWVKNLVEASLIRFGARNGVYKKELDKKYGRVFEILFDSERRITTTVNKMDKKYRAHVKGATDSILSRCTHILKNGLEMEITEEDMESIRNADISMSNEGLYVEAFAYRNFNYEPSIKENIESNLIFVGLIGFDNMLKENASDSVKKALSLSIKPVIITDDSKLTALAVGKKMNIASRIYQTISGVEMDNMTDEEFDRIGEKIIFFSRISSKHKVKIIRALKSYGYITAITGWKLTDLPALKISNVGITNTKSKIVKKLCDIFVKDMDFMGFLKTIENSRKIMNMIKKIIVYIISCCTGLAVFLSMLFLYGFDTSRYVVMESLWFNCVVMFLSALSLMNQYKDEDGDYIPSTIDRDIIGENWGFILLGGFSMGVLSFISLYVSDLWQSKFSFLTSISILNFCASIFVYSFSNKKFFQNKISNIITVVNIILQLAVTFIAGRFLIMFNLVYWEILFVCVLIWTVLCVNIKFHKNQYD</sequence>
<feature type="transmembrane region" description="Helical" evidence="7">
    <location>
        <begin position="709"/>
        <end position="727"/>
    </location>
</feature>
<evidence type="ECO:0000256" key="7">
    <source>
        <dbReference type="SAM" id="Phobius"/>
    </source>
</evidence>
<dbReference type="InterPro" id="IPR036412">
    <property type="entry name" value="HAD-like_sf"/>
</dbReference>
<dbReference type="InterPro" id="IPR023298">
    <property type="entry name" value="ATPase_P-typ_TM_dom_sf"/>
</dbReference>
<accession>A0ABV4DXW2</accession>
<feature type="transmembrane region" description="Helical" evidence="7">
    <location>
        <begin position="675"/>
        <end position="697"/>
    </location>
</feature>
<keyword evidence="6 7" id="KW-0472">Membrane</keyword>
<feature type="domain" description="Cation-transporting P-type ATPase N-terminal" evidence="8">
    <location>
        <begin position="3"/>
        <end position="77"/>
    </location>
</feature>
<dbReference type="Pfam" id="PF00122">
    <property type="entry name" value="E1-E2_ATPase"/>
    <property type="match status" value="1"/>
</dbReference>
<feature type="transmembrane region" description="Helical" evidence="7">
    <location>
        <begin position="748"/>
        <end position="769"/>
    </location>
</feature>
<dbReference type="Gene3D" id="1.20.1110.10">
    <property type="entry name" value="Calcium-transporting ATPase, transmembrane domain"/>
    <property type="match status" value="1"/>
</dbReference>
<dbReference type="InterPro" id="IPR023299">
    <property type="entry name" value="ATPase_P-typ_cyto_dom_N"/>
</dbReference>
<dbReference type="PANTHER" id="PTHR43294:SF21">
    <property type="entry name" value="CATION TRANSPORTING ATPASE"/>
    <property type="match status" value="1"/>
</dbReference>
<evidence type="ECO:0000313" key="9">
    <source>
        <dbReference type="EMBL" id="MEY8762978.1"/>
    </source>
</evidence>
<evidence type="ECO:0000256" key="4">
    <source>
        <dbReference type="ARBA" id="ARBA00022692"/>
    </source>
</evidence>
<dbReference type="InterPro" id="IPR059000">
    <property type="entry name" value="ATPase_P-type_domA"/>
</dbReference>
<dbReference type="PRINTS" id="PR00119">
    <property type="entry name" value="CATATPASE"/>
</dbReference>
<comment type="similarity">
    <text evidence="2">Belongs to the cation transport ATPase (P-type) (TC 3.A.3) family. Type IIA subfamily.</text>
</comment>
<feature type="transmembrane region" description="Helical" evidence="7">
    <location>
        <begin position="80"/>
        <end position="97"/>
    </location>
</feature>
<dbReference type="InterPro" id="IPR008250">
    <property type="entry name" value="ATPase_P-typ_transduc_dom_A_sf"/>
</dbReference>
<evidence type="ECO:0000256" key="2">
    <source>
        <dbReference type="ARBA" id="ARBA00005675"/>
    </source>
</evidence>
<dbReference type="InterPro" id="IPR004014">
    <property type="entry name" value="ATPase_P-typ_cation-transptr_N"/>
</dbReference>
<dbReference type="RefSeq" id="WP_369868586.1">
    <property type="nucleotide sequence ID" value="NZ_JBGFFE010000004.1"/>
</dbReference>
<feature type="transmembrane region" description="Helical" evidence="7">
    <location>
        <begin position="836"/>
        <end position="856"/>
    </location>
</feature>
<evidence type="ECO:0000259" key="8">
    <source>
        <dbReference type="SMART" id="SM00831"/>
    </source>
</evidence>
<dbReference type="SUPFAM" id="SSF81660">
    <property type="entry name" value="Metal cation-transporting ATPase, ATP-binding domain N"/>
    <property type="match status" value="1"/>
</dbReference>
<gene>
    <name evidence="9" type="ORF">AB8S09_04850</name>
</gene>
<dbReference type="Gene3D" id="3.40.1110.10">
    <property type="entry name" value="Calcium-transporting ATPase, cytoplasmic domain N"/>
    <property type="match status" value="1"/>
</dbReference>
<keyword evidence="10" id="KW-1185">Reference proteome</keyword>
<dbReference type="InterPro" id="IPR050510">
    <property type="entry name" value="Cation_transp_ATPase_P-type"/>
</dbReference>
<comment type="caution">
    <text evidence="9">The sequence shown here is derived from an EMBL/GenBank/DDBJ whole genome shotgun (WGS) entry which is preliminary data.</text>
</comment>
<feature type="transmembrane region" description="Helical" evidence="7">
    <location>
        <begin position="276"/>
        <end position="300"/>
    </location>
</feature>
<reference evidence="9 10" key="1">
    <citation type="submission" date="2024-08" db="EMBL/GenBank/DDBJ databases">
        <title>Clostridium lapicellarii sp. nov., and Clostridium renhuaiense sp. nov., two species isolated from the mud in a fermentation cellar used for producing sauce-flavour Chinese liquors.</title>
        <authorList>
            <person name="Yang F."/>
            <person name="Wang H."/>
            <person name="Chen L.Q."/>
            <person name="Zhou N."/>
            <person name="Lu J.J."/>
            <person name="Pu X.X."/>
            <person name="Wan B."/>
            <person name="Wang L."/>
            <person name="Liu S.J."/>
        </authorList>
    </citation>
    <scope>NUCLEOTIDE SEQUENCE [LARGE SCALE GENOMIC DNA]</scope>
    <source>
        <strain evidence="9 10">MT-113</strain>
    </source>
</reference>
<proteinExistence type="inferred from homology"/>
<feature type="transmembrane region" description="Helical" evidence="7">
    <location>
        <begin position="245"/>
        <end position="270"/>
    </location>
</feature>
<dbReference type="PANTHER" id="PTHR43294">
    <property type="entry name" value="SODIUM/POTASSIUM-TRANSPORTING ATPASE SUBUNIT ALPHA"/>
    <property type="match status" value="1"/>
</dbReference>
<evidence type="ECO:0000256" key="5">
    <source>
        <dbReference type="ARBA" id="ARBA00022989"/>
    </source>
</evidence>
<dbReference type="Proteomes" id="UP001565220">
    <property type="component" value="Unassembled WGS sequence"/>
</dbReference>
<dbReference type="InterPro" id="IPR023214">
    <property type="entry name" value="HAD_sf"/>
</dbReference>
<dbReference type="EMBL" id="JBGFFE010000004">
    <property type="protein sequence ID" value="MEY8762978.1"/>
    <property type="molecule type" value="Genomic_DNA"/>
</dbReference>